<proteinExistence type="predicted"/>
<protein>
    <submittedName>
        <fullName evidence="1">Uncharacterized protein</fullName>
    </submittedName>
</protein>
<dbReference type="Proteomes" id="UP000006514">
    <property type="component" value="Unassembled WGS sequence"/>
</dbReference>
<dbReference type="AlphaFoldDB" id="J0LBQ8"/>
<evidence type="ECO:0000313" key="1">
    <source>
        <dbReference type="EMBL" id="EJD33898.1"/>
    </source>
</evidence>
<accession>J0LBQ8</accession>
<keyword evidence="2" id="KW-1185">Reference proteome</keyword>
<sequence length="208" mass="23488">MPPSGGAPTQRLTWLHDDPDTALGSITVYQSSDPCADSSPTWRRFQRLLGDETFNLSWFVMSPEYTGSLTSLVIHDTCWPIHPVTLPRMAMLRFLTVLCAARRLQPDLYFARVGSAALECPALQVLCLGAIERGWGGREWMKVPSRQASFFIPDILGFGNPSRVDQVRKVKEVVFKNLTLVGEEEELVYELGAHIWFDDDPAWDGLWF</sequence>
<dbReference type="InParanoid" id="J0LBQ8"/>
<dbReference type="KEGG" id="adl:AURDEDRAFT_131451"/>
<evidence type="ECO:0000313" key="2">
    <source>
        <dbReference type="Proteomes" id="UP000006514"/>
    </source>
</evidence>
<name>J0LBQ8_AURST</name>
<organism evidence="1 2">
    <name type="scientific">Auricularia subglabra (strain TFB-10046 / SS5)</name>
    <name type="common">White-rot fungus</name>
    <name type="synonym">Auricularia delicata (strain TFB10046)</name>
    <dbReference type="NCBI Taxonomy" id="717982"/>
    <lineage>
        <taxon>Eukaryota</taxon>
        <taxon>Fungi</taxon>
        <taxon>Dikarya</taxon>
        <taxon>Basidiomycota</taxon>
        <taxon>Agaricomycotina</taxon>
        <taxon>Agaricomycetes</taxon>
        <taxon>Auriculariales</taxon>
        <taxon>Auriculariaceae</taxon>
        <taxon>Auricularia</taxon>
    </lineage>
</organism>
<dbReference type="EMBL" id="JH688054">
    <property type="protein sequence ID" value="EJD33898.1"/>
    <property type="molecule type" value="Genomic_DNA"/>
</dbReference>
<reference evidence="2" key="1">
    <citation type="journal article" date="2012" name="Science">
        <title>The Paleozoic origin of enzymatic lignin decomposition reconstructed from 31 fungal genomes.</title>
        <authorList>
            <person name="Floudas D."/>
            <person name="Binder M."/>
            <person name="Riley R."/>
            <person name="Barry K."/>
            <person name="Blanchette R.A."/>
            <person name="Henrissat B."/>
            <person name="Martinez A.T."/>
            <person name="Otillar R."/>
            <person name="Spatafora J.W."/>
            <person name="Yadav J.S."/>
            <person name="Aerts A."/>
            <person name="Benoit I."/>
            <person name="Boyd A."/>
            <person name="Carlson A."/>
            <person name="Copeland A."/>
            <person name="Coutinho P.M."/>
            <person name="de Vries R.P."/>
            <person name="Ferreira P."/>
            <person name="Findley K."/>
            <person name="Foster B."/>
            <person name="Gaskell J."/>
            <person name="Glotzer D."/>
            <person name="Gorecki P."/>
            <person name="Heitman J."/>
            <person name="Hesse C."/>
            <person name="Hori C."/>
            <person name="Igarashi K."/>
            <person name="Jurgens J.A."/>
            <person name="Kallen N."/>
            <person name="Kersten P."/>
            <person name="Kohler A."/>
            <person name="Kuees U."/>
            <person name="Kumar T.K.A."/>
            <person name="Kuo A."/>
            <person name="LaButti K."/>
            <person name="Larrondo L.F."/>
            <person name="Lindquist E."/>
            <person name="Ling A."/>
            <person name="Lombard V."/>
            <person name="Lucas S."/>
            <person name="Lundell T."/>
            <person name="Martin R."/>
            <person name="McLaughlin D.J."/>
            <person name="Morgenstern I."/>
            <person name="Morin E."/>
            <person name="Murat C."/>
            <person name="Nagy L.G."/>
            <person name="Nolan M."/>
            <person name="Ohm R.A."/>
            <person name="Patyshakuliyeva A."/>
            <person name="Rokas A."/>
            <person name="Ruiz-Duenas F.J."/>
            <person name="Sabat G."/>
            <person name="Salamov A."/>
            <person name="Samejima M."/>
            <person name="Schmutz J."/>
            <person name="Slot J.C."/>
            <person name="St John F."/>
            <person name="Stenlid J."/>
            <person name="Sun H."/>
            <person name="Sun S."/>
            <person name="Syed K."/>
            <person name="Tsang A."/>
            <person name="Wiebenga A."/>
            <person name="Young D."/>
            <person name="Pisabarro A."/>
            <person name="Eastwood D.C."/>
            <person name="Martin F."/>
            <person name="Cullen D."/>
            <person name="Grigoriev I.V."/>
            <person name="Hibbett D.S."/>
        </authorList>
    </citation>
    <scope>NUCLEOTIDE SEQUENCE [LARGE SCALE GENOMIC DNA]</scope>
    <source>
        <strain evidence="2">TFB10046</strain>
    </source>
</reference>
<gene>
    <name evidence="1" type="ORF">AURDEDRAFT_131451</name>
</gene>